<dbReference type="AlphaFoldDB" id="I7M351"/>
<dbReference type="RefSeq" id="XP_001022399.2">
    <property type="nucleotide sequence ID" value="XM_001022399.3"/>
</dbReference>
<dbReference type="OMA" id="VRMPHLS"/>
<keyword evidence="3" id="KW-0808">Transferase</keyword>
<dbReference type="GO" id="GO:0032259">
    <property type="term" value="P:methylation"/>
    <property type="evidence" value="ECO:0007669"/>
    <property type="project" value="UniProtKB-KW"/>
</dbReference>
<dbReference type="Gene3D" id="3.40.50.150">
    <property type="entry name" value="Vaccinia Virus protein VP39"/>
    <property type="match status" value="1"/>
</dbReference>
<dbReference type="OrthoDB" id="411785at2759"/>
<dbReference type="GO" id="GO:0016301">
    <property type="term" value="F:kinase activity"/>
    <property type="evidence" value="ECO:0007669"/>
    <property type="project" value="UniProtKB-KW"/>
</dbReference>
<evidence type="ECO:0000256" key="3">
    <source>
        <dbReference type="ARBA" id="ARBA00022679"/>
    </source>
</evidence>
<dbReference type="PANTHER" id="PTHR12176">
    <property type="entry name" value="SAM-DEPENDENT METHYLTRANSFERASE SUPERFAMILY PROTEIN"/>
    <property type="match status" value="1"/>
</dbReference>
<keyword evidence="5" id="KW-0418">Kinase</keyword>
<keyword evidence="2" id="KW-0489">Methyltransferase</keyword>
<gene>
    <name evidence="5" type="ORF">TTHERM_00558360</name>
</gene>
<evidence type="ECO:0000313" key="6">
    <source>
        <dbReference type="Proteomes" id="UP000009168"/>
    </source>
</evidence>
<dbReference type="GeneID" id="7831602"/>
<accession>I7M351</accession>
<dbReference type="Pfam" id="PF08241">
    <property type="entry name" value="Methyltransf_11"/>
    <property type="match status" value="1"/>
</dbReference>
<reference evidence="6" key="1">
    <citation type="journal article" date="2006" name="PLoS Biol.">
        <title>Macronuclear genome sequence of the ciliate Tetrahymena thermophila, a model eukaryote.</title>
        <authorList>
            <person name="Eisen J.A."/>
            <person name="Coyne R.S."/>
            <person name="Wu M."/>
            <person name="Wu D."/>
            <person name="Thiagarajan M."/>
            <person name="Wortman J.R."/>
            <person name="Badger J.H."/>
            <person name="Ren Q."/>
            <person name="Amedeo P."/>
            <person name="Jones K.M."/>
            <person name="Tallon L.J."/>
            <person name="Delcher A.L."/>
            <person name="Salzberg S.L."/>
            <person name="Silva J.C."/>
            <person name="Haas B.J."/>
            <person name="Majoros W.H."/>
            <person name="Farzad M."/>
            <person name="Carlton J.M."/>
            <person name="Smith R.K. Jr."/>
            <person name="Garg J."/>
            <person name="Pearlman R.E."/>
            <person name="Karrer K.M."/>
            <person name="Sun L."/>
            <person name="Manning G."/>
            <person name="Elde N.C."/>
            <person name="Turkewitz A.P."/>
            <person name="Asai D.J."/>
            <person name="Wilkes D.E."/>
            <person name="Wang Y."/>
            <person name="Cai H."/>
            <person name="Collins K."/>
            <person name="Stewart B.A."/>
            <person name="Lee S.R."/>
            <person name="Wilamowska K."/>
            <person name="Weinberg Z."/>
            <person name="Ruzzo W.L."/>
            <person name="Wloga D."/>
            <person name="Gaertig J."/>
            <person name="Frankel J."/>
            <person name="Tsao C.-C."/>
            <person name="Gorovsky M.A."/>
            <person name="Keeling P.J."/>
            <person name="Waller R.F."/>
            <person name="Patron N.J."/>
            <person name="Cherry J.M."/>
            <person name="Stover N.A."/>
            <person name="Krieger C.J."/>
            <person name="del Toro C."/>
            <person name="Ryder H.F."/>
            <person name="Williamson S.C."/>
            <person name="Barbeau R.A."/>
            <person name="Hamilton E.P."/>
            <person name="Orias E."/>
        </authorList>
    </citation>
    <scope>NUCLEOTIDE SEQUENCE [LARGE SCALE GENOMIC DNA]</scope>
    <source>
        <strain evidence="6">SB210</strain>
    </source>
</reference>
<proteinExistence type="inferred from homology"/>
<dbReference type="KEGG" id="tet:TTHERM_00558360"/>
<comment type="similarity">
    <text evidence="1">Belongs to the methyltransferase superfamily.</text>
</comment>
<dbReference type="FunFam" id="3.40.50.150:FF:000311">
    <property type="entry name" value="Methyltransferase protein 13"/>
    <property type="match status" value="1"/>
</dbReference>
<dbReference type="PANTHER" id="PTHR12176:SF79">
    <property type="entry name" value="METHYLTRANSFERASE TYPE 11 DOMAIN-CONTAINING PROTEIN"/>
    <property type="match status" value="1"/>
</dbReference>
<dbReference type="CDD" id="cd02440">
    <property type="entry name" value="AdoMet_MTases"/>
    <property type="match status" value="1"/>
</dbReference>
<dbReference type="GO" id="GO:0008757">
    <property type="term" value="F:S-adenosylmethionine-dependent methyltransferase activity"/>
    <property type="evidence" value="ECO:0007669"/>
    <property type="project" value="InterPro"/>
</dbReference>
<dbReference type="HOGENOM" id="CLU_065920_1_0_1"/>
<dbReference type="InterPro" id="IPR013216">
    <property type="entry name" value="Methyltransf_11"/>
</dbReference>
<dbReference type="InterPro" id="IPR051419">
    <property type="entry name" value="Lys/N-term_MeTrsfase_sf"/>
</dbReference>
<dbReference type="Proteomes" id="UP000009168">
    <property type="component" value="Unassembled WGS sequence"/>
</dbReference>
<evidence type="ECO:0000259" key="4">
    <source>
        <dbReference type="Pfam" id="PF08241"/>
    </source>
</evidence>
<evidence type="ECO:0000256" key="2">
    <source>
        <dbReference type="ARBA" id="ARBA00022603"/>
    </source>
</evidence>
<name>I7M351_TETTS</name>
<dbReference type="SUPFAM" id="SSF53335">
    <property type="entry name" value="S-adenosyl-L-methionine-dependent methyltransferases"/>
    <property type="match status" value="1"/>
</dbReference>
<dbReference type="EMBL" id="GG662547">
    <property type="protein sequence ID" value="EAS02154.2"/>
    <property type="molecule type" value="Genomic_DNA"/>
</dbReference>
<dbReference type="InterPro" id="IPR029063">
    <property type="entry name" value="SAM-dependent_MTases_sf"/>
</dbReference>
<dbReference type="eggNOG" id="KOG2352">
    <property type="taxonomic scope" value="Eukaryota"/>
</dbReference>
<keyword evidence="6" id="KW-1185">Reference proteome</keyword>
<dbReference type="InParanoid" id="I7M351"/>
<protein>
    <submittedName>
        <fullName evidence="5">Kinase domain protein</fullName>
    </submittedName>
</protein>
<sequence>MKQYGNPQYWEERYAKEPEPFDWYQRFSGIRDHVIPHINPESKILNVGSGSSRLSEEMFDEGHQNITNIDISSIVTKSMQEKYKDKGPNFKYLQMDVRNMEFEAKSFDCVMDKGTLDSILCGESSTSNANKAISEIYRVLTPKGVYVLISHGSPEYRRTYLQKPEFQWDIQEIVIKKPQITNVEEKDPEKHYIYICKKKVEEIGEDNAENFD</sequence>
<organism evidence="5 6">
    <name type="scientific">Tetrahymena thermophila (strain SB210)</name>
    <dbReference type="NCBI Taxonomy" id="312017"/>
    <lineage>
        <taxon>Eukaryota</taxon>
        <taxon>Sar</taxon>
        <taxon>Alveolata</taxon>
        <taxon>Ciliophora</taxon>
        <taxon>Intramacronucleata</taxon>
        <taxon>Oligohymenophorea</taxon>
        <taxon>Hymenostomatida</taxon>
        <taxon>Tetrahymenina</taxon>
        <taxon>Tetrahymenidae</taxon>
        <taxon>Tetrahymena</taxon>
    </lineage>
</organism>
<evidence type="ECO:0000256" key="1">
    <source>
        <dbReference type="ARBA" id="ARBA00008361"/>
    </source>
</evidence>
<evidence type="ECO:0000313" key="5">
    <source>
        <dbReference type="EMBL" id="EAS02154.2"/>
    </source>
</evidence>
<feature type="domain" description="Methyltransferase type 11" evidence="4">
    <location>
        <begin position="45"/>
        <end position="147"/>
    </location>
</feature>